<sequence length="661" mass="74100">MTSWFINTLGPLGWTLLALVPPAIVALYFLKLRRQPLEVPSTFLWSRTIEDLHVNSLWQKMRQSLLLFLQLLFILLLILAVLRPGMDGEQKLLGDRFVFLIDNSASMGSKDEQSGRTRLDEAKRRVQEMIDQMDSGDVGMVVTFSDRASVAQQFTDNQRVLSAKVAAIQPSEHTTNIMEALRVASGLANPGQSAFEEGDVQVADAKPATAYILSDGRFQTITDFSFGNLQPVYIPLGDEVSSNVGILAFSTQRNPEKEDELQVFCRIARFGPEPTEVTANLYFNNELLDVARIRLDEEDGTGGAQFDLGSLDVGKLRLEVDHKDVFPADNIAYAAISPPERAQVLVVTEGNNYLRFSLATDQIRRIADVTLVTPDYLTGEDYPKEAASGRYDVIIYDDCAPETMPESNTVFFGRKPPVEGWVFQEAQVLPQIIDVAQSHPVMNFVNLGNVSIYKASPLEAPAGSTVLIESDQGAIMTIAPRKSFEDVVLGFAFLTSEDDKTFFNTEWTKRLSFPVFVKNLVEYLGGVRQGEGEFSIRPGQNYAFRSSGFAKEVHIIPPSGRVRTIAPTADNLFSFGETDQLGTYEVREGNAKDVSRYFSVNIFDAQESEIQPKLEIETQWETIAGESAWLPMRREFWKWLVVLALLILLVEWYIYNRRVYV</sequence>
<feature type="transmembrane region" description="Helical" evidence="1">
    <location>
        <begin position="636"/>
        <end position="655"/>
    </location>
</feature>
<dbReference type="SUPFAM" id="SSF53300">
    <property type="entry name" value="vWA-like"/>
    <property type="match status" value="1"/>
</dbReference>
<dbReference type="OrthoDB" id="5289914at2"/>
<evidence type="ECO:0000313" key="4">
    <source>
        <dbReference type="Proteomes" id="UP000240009"/>
    </source>
</evidence>
<feature type="transmembrane region" description="Helical" evidence="1">
    <location>
        <begin position="65"/>
        <end position="82"/>
    </location>
</feature>
<dbReference type="SMART" id="SM00327">
    <property type="entry name" value="VWA"/>
    <property type="match status" value="1"/>
</dbReference>
<dbReference type="AlphaFoldDB" id="A0A2S8F764"/>
<dbReference type="Gene3D" id="3.40.50.410">
    <property type="entry name" value="von Willebrand factor, type A domain"/>
    <property type="match status" value="1"/>
</dbReference>
<dbReference type="PANTHER" id="PTHR37464:SF1">
    <property type="entry name" value="BLL2463 PROTEIN"/>
    <property type="match status" value="1"/>
</dbReference>
<dbReference type="Pfam" id="PF13519">
    <property type="entry name" value="VWA_2"/>
    <property type="match status" value="1"/>
</dbReference>
<comment type="caution">
    <text evidence="3">The sequence shown here is derived from an EMBL/GenBank/DDBJ whole genome shotgun (WGS) entry which is preliminary data.</text>
</comment>
<evidence type="ECO:0000256" key="1">
    <source>
        <dbReference type="SAM" id="Phobius"/>
    </source>
</evidence>
<name>A0A2S8F764_9BACT</name>
<keyword evidence="1" id="KW-0812">Transmembrane</keyword>
<dbReference type="EMBL" id="PUIA01000051">
    <property type="protein sequence ID" value="PQO27997.1"/>
    <property type="molecule type" value="Genomic_DNA"/>
</dbReference>
<dbReference type="Pfam" id="PF07584">
    <property type="entry name" value="BatA"/>
    <property type="match status" value="1"/>
</dbReference>
<evidence type="ECO:0000313" key="3">
    <source>
        <dbReference type="EMBL" id="PQO27997.1"/>
    </source>
</evidence>
<dbReference type="InterPro" id="IPR024163">
    <property type="entry name" value="Aerotolerance_reg_N"/>
</dbReference>
<dbReference type="InterPro" id="IPR002035">
    <property type="entry name" value="VWF_A"/>
</dbReference>
<dbReference type="InterPro" id="IPR036465">
    <property type="entry name" value="vWFA_dom_sf"/>
</dbReference>
<keyword evidence="1" id="KW-0472">Membrane</keyword>
<feature type="domain" description="VWFA" evidence="2">
    <location>
        <begin position="96"/>
        <end position="262"/>
    </location>
</feature>
<dbReference type="Proteomes" id="UP000240009">
    <property type="component" value="Unassembled WGS sequence"/>
</dbReference>
<evidence type="ECO:0000259" key="2">
    <source>
        <dbReference type="PROSITE" id="PS50234"/>
    </source>
</evidence>
<accession>A0A2S8F764</accession>
<dbReference type="RefSeq" id="WP_105355587.1">
    <property type="nucleotide sequence ID" value="NZ_PUIA01000051.1"/>
</dbReference>
<dbReference type="PANTHER" id="PTHR37464">
    <property type="entry name" value="BLL2463 PROTEIN"/>
    <property type="match status" value="1"/>
</dbReference>
<dbReference type="PROSITE" id="PS50234">
    <property type="entry name" value="VWFA"/>
    <property type="match status" value="1"/>
</dbReference>
<proteinExistence type="predicted"/>
<gene>
    <name evidence="3" type="ORF">C5Y96_16600</name>
</gene>
<feature type="transmembrane region" description="Helical" evidence="1">
    <location>
        <begin position="12"/>
        <end position="30"/>
    </location>
</feature>
<protein>
    <recommendedName>
        <fullName evidence="2">VWFA domain-containing protein</fullName>
    </recommendedName>
</protein>
<reference evidence="3 4" key="1">
    <citation type="submission" date="2018-02" db="EMBL/GenBank/DDBJ databases">
        <title>Comparative genomes isolates from brazilian mangrove.</title>
        <authorList>
            <person name="Araujo J.E."/>
            <person name="Taketani R.G."/>
            <person name="Silva M.C.P."/>
            <person name="Loureco M.V."/>
            <person name="Andreote F.D."/>
        </authorList>
    </citation>
    <scope>NUCLEOTIDE SEQUENCE [LARGE SCALE GENOMIC DNA]</scope>
    <source>
        <strain evidence="3 4">HEX-2 MGV</strain>
    </source>
</reference>
<dbReference type="CDD" id="cd00198">
    <property type="entry name" value="vWFA"/>
    <property type="match status" value="1"/>
</dbReference>
<organism evidence="3 4">
    <name type="scientific">Blastopirellula marina</name>
    <dbReference type="NCBI Taxonomy" id="124"/>
    <lineage>
        <taxon>Bacteria</taxon>
        <taxon>Pseudomonadati</taxon>
        <taxon>Planctomycetota</taxon>
        <taxon>Planctomycetia</taxon>
        <taxon>Pirellulales</taxon>
        <taxon>Pirellulaceae</taxon>
        <taxon>Blastopirellula</taxon>
    </lineage>
</organism>
<keyword evidence="1" id="KW-1133">Transmembrane helix</keyword>